<protein>
    <recommendedName>
        <fullName evidence="5">Band 7 domain-containing protein</fullName>
    </recommendedName>
</protein>
<feature type="chain" id="PRO_5018155833" description="Band 7 domain-containing protein" evidence="4">
    <location>
        <begin position="31"/>
        <end position="393"/>
    </location>
</feature>
<dbReference type="OMA" id="YLQMLPK"/>
<comment type="similarity">
    <text evidence="2">Belongs to the band 7/mec-2 family.</text>
</comment>
<dbReference type="InterPro" id="IPR001107">
    <property type="entry name" value="Band_7"/>
</dbReference>
<dbReference type="Gene3D" id="3.30.479.30">
    <property type="entry name" value="Band 7 domain"/>
    <property type="match status" value="1"/>
</dbReference>
<evidence type="ECO:0000256" key="2">
    <source>
        <dbReference type="ARBA" id="ARBA00008164"/>
    </source>
</evidence>
<dbReference type="Pfam" id="PF01145">
    <property type="entry name" value="Band_7"/>
    <property type="match status" value="1"/>
</dbReference>
<dbReference type="GO" id="GO:0016020">
    <property type="term" value="C:membrane"/>
    <property type="evidence" value="ECO:0007669"/>
    <property type="project" value="InterPro"/>
</dbReference>
<organism evidence="6 7">
    <name type="scientific">Litomosoides sigmodontis</name>
    <name type="common">Filarial nematode worm</name>
    <dbReference type="NCBI Taxonomy" id="42156"/>
    <lineage>
        <taxon>Eukaryota</taxon>
        <taxon>Metazoa</taxon>
        <taxon>Ecdysozoa</taxon>
        <taxon>Nematoda</taxon>
        <taxon>Chromadorea</taxon>
        <taxon>Rhabditida</taxon>
        <taxon>Spirurina</taxon>
        <taxon>Spiruromorpha</taxon>
        <taxon>Filarioidea</taxon>
        <taxon>Onchocercidae</taxon>
        <taxon>Litomosoides</taxon>
    </lineage>
</organism>
<dbReference type="PRINTS" id="PR00721">
    <property type="entry name" value="STOMATIN"/>
</dbReference>
<dbReference type="Pfam" id="PF16200">
    <property type="entry name" value="Band_7_C"/>
    <property type="match status" value="1"/>
</dbReference>
<evidence type="ECO:0000256" key="4">
    <source>
        <dbReference type="SAM" id="SignalP"/>
    </source>
</evidence>
<dbReference type="CDD" id="cd08829">
    <property type="entry name" value="SPFH_paraslipin"/>
    <property type="match status" value="1"/>
</dbReference>
<dbReference type="EMBL" id="UYRX01000662">
    <property type="protein sequence ID" value="VDK85090.1"/>
    <property type="molecule type" value="Genomic_DNA"/>
</dbReference>
<keyword evidence="7" id="KW-1185">Reference proteome</keyword>
<dbReference type="GO" id="GO:0007005">
    <property type="term" value="P:mitochondrion organization"/>
    <property type="evidence" value="ECO:0007669"/>
    <property type="project" value="TreeGrafter"/>
</dbReference>
<keyword evidence="4" id="KW-0732">Signal</keyword>
<evidence type="ECO:0000313" key="6">
    <source>
        <dbReference type="EMBL" id="VDK85090.1"/>
    </source>
</evidence>
<dbReference type="STRING" id="42156.A0A3P6U1U4"/>
<evidence type="ECO:0000256" key="1">
    <source>
        <dbReference type="ARBA" id="ARBA00004173"/>
    </source>
</evidence>
<evidence type="ECO:0000313" key="7">
    <source>
        <dbReference type="Proteomes" id="UP000277928"/>
    </source>
</evidence>
<dbReference type="InterPro" id="IPR032435">
    <property type="entry name" value="STML2-like_C"/>
</dbReference>
<dbReference type="InterPro" id="IPR050710">
    <property type="entry name" value="Band7/mec-2_domain"/>
</dbReference>
<dbReference type="PANTHER" id="PTHR43327">
    <property type="entry name" value="STOMATIN-LIKE PROTEIN 2, MITOCHONDRIAL"/>
    <property type="match status" value="1"/>
</dbReference>
<accession>A0A3P6U1U4</accession>
<name>A0A3P6U1U4_LITSI</name>
<evidence type="ECO:0000259" key="5">
    <source>
        <dbReference type="SMART" id="SM00244"/>
    </source>
</evidence>
<dbReference type="SUPFAM" id="SSF117892">
    <property type="entry name" value="Band 7/SPFH domain"/>
    <property type="match status" value="1"/>
</dbReference>
<sequence>MTFLSRFRFASLIYRLSVLFVVPLIPPSTCQDLQKMALVPSLRRSLNSSSYNCLRTYLNSFEPITNNTILTQRRGAVRGKTNFVINFVPQQEAWVVERMGKFHSILDPGFNILLPLLDRIKYVQVLKELAIEVPQQGAVTSDNVQLQIDGVLYLRVVDPYKASYGVEDPEYAITQLAQTTMRSEVGKINLDTVFKEREQLNINIVESINKAAEPWGLQCMRYEIRDMTMPIKIQEAMQMQVEAERRKRAAILESEGKREAAINIAEGEKRARILASEASMQEKINEAKGKAEAIQINAEAQAMGIKMVSESLNKVGGSDAAALSIAEKYVTAFGQIAKDTNTIIVPSDLANASGMVAQALTIYRELSKKKELFSFPSKQSAIEAKNDGERNKQ</sequence>
<reference evidence="6 7" key="1">
    <citation type="submission" date="2018-08" db="EMBL/GenBank/DDBJ databases">
        <authorList>
            <person name="Laetsch R D."/>
            <person name="Stevens L."/>
            <person name="Kumar S."/>
            <person name="Blaxter L. M."/>
        </authorList>
    </citation>
    <scope>NUCLEOTIDE SEQUENCE [LARGE SCALE GENOMIC DNA]</scope>
</reference>
<dbReference type="Proteomes" id="UP000277928">
    <property type="component" value="Unassembled WGS sequence"/>
</dbReference>
<dbReference type="InterPro" id="IPR001972">
    <property type="entry name" value="Stomatin_HflK_fam"/>
</dbReference>
<dbReference type="PANTHER" id="PTHR43327:SF10">
    <property type="entry name" value="STOMATIN-LIKE PROTEIN 2, MITOCHONDRIAL"/>
    <property type="match status" value="1"/>
</dbReference>
<evidence type="ECO:0000256" key="3">
    <source>
        <dbReference type="ARBA" id="ARBA00023128"/>
    </source>
</evidence>
<proteinExistence type="inferred from homology"/>
<dbReference type="GO" id="GO:0005739">
    <property type="term" value="C:mitochondrion"/>
    <property type="evidence" value="ECO:0007669"/>
    <property type="project" value="UniProtKB-SubCell"/>
</dbReference>
<comment type="subcellular location">
    <subcellularLocation>
        <location evidence="1">Mitochondrion</location>
    </subcellularLocation>
</comment>
<keyword evidence="3" id="KW-0496">Mitochondrion</keyword>
<dbReference type="SMART" id="SM00244">
    <property type="entry name" value="PHB"/>
    <property type="match status" value="1"/>
</dbReference>
<dbReference type="FunFam" id="3.30.479.30:FF:000008">
    <property type="entry name" value="Stomatin-like protein 2, mitochondrial"/>
    <property type="match status" value="1"/>
</dbReference>
<gene>
    <name evidence="6" type="ORF">NLS_LOCUS6962</name>
</gene>
<dbReference type="InterPro" id="IPR036013">
    <property type="entry name" value="Band_7/SPFH_dom_sf"/>
</dbReference>
<dbReference type="OrthoDB" id="434619at2759"/>
<feature type="domain" description="Band 7" evidence="5">
    <location>
        <begin position="83"/>
        <end position="241"/>
    </location>
</feature>
<feature type="signal peptide" evidence="4">
    <location>
        <begin position="1"/>
        <end position="30"/>
    </location>
</feature>
<dbReference type="AlphaFoldDB" id="A0A3P6U1U4"/>